<keyword evidence="2" id="KW-0732">Signal</keyword>
<proteinExistence type="predicted"/>
<organism evidence="5 6">
    <name type="scientific">Neolewinella aquimaris</name>
    <dbReference type="NCBI Taxonomy" id="1835722"/>
    <lineage>
        <taxon>Bacteria</taxon>
        <taxon>Pseudomonadati</taxon>
        <taxon>Bacteroidota</taxon>
        <taxon>Saprospiria</taxon>
        <taxon>Saprospirales</taxon>
        <taxon>Lewinellaceae</taxon>
        <taxon>Neolewinella</taxon>
    </lineage>
</organism>
<dbReference type="Proteomes" id="UP000576209">
    <property type="component" value="Unassembled WGS sequence"/>
</dbReference>
<dbReference type="RefSeq" id="WP_183497059.1">
    <property type="nucleotide sequence ID" value="NZ_JACIFF010000010.1"/>
</dbReference>
<dbReference type="Gene3D" id="2.60.40.380">
    <property type="entry name" value="Purple acid phosphatase-like, N-terminal"/>
    <property type="match status" value="1"/>
</dbReference>
<dbReference type="EMBL" id="JACIFF010000010">
    <property type="protein sequence ID" value="MBB4080829.1"/>
    <property type="molecule type" value="Genomic_DNA"/>
</dbReference>
<accession>A0A840EG91</accession>
<dbReference type="NCBIfam" id="TIGR04183">
    <property type="entry name" value="Por_Secre_tail"/>
    <property type="match status" value="1"/>
</dbReference>
<feature type="chain" id="PRO_5032690205" evidence="2">
    <location>
        <begin position="22"/>
        <end position="678"/>
    </location>
</feature>
<dbReference type="GO" id="GO:0004035">
    <property type="term" value="F:alkaline phosphatase activity"/>
    <property type="evidence" value="ECO:0007669"/>
    <property type="project" value="UniProtKB-EC"/>
</dbReference>
<dbReference type="InterPro" id="IPR029052">
    <property type="entry name" value="Metallo-depent_PP-like"/>
</dbReference>
<feature type="domain" description="Phospholipase D N-terminal" evidence="4">
    <location>
        <begin position="48"/>
        <end position="138"/>
    </location>
</feature>
<sequence length="678" mass="75166">MRLSLGIALLLTVLPCTRAPAQTVYTHGRQLTGAVAEGVDERLQPFYHGVASGDPLEDRVVIWTRVTPDESGEGDIEVDWKVATDPQLENIVREGTYTTSDDRDYTVKVDVDGLTEGTTYYYGFRALDRNSLTGRTKTTPTADAADHLKFGVVSCSNYQAGYFNAYARLAERNDLDAVIHLGDYIYEYANFVYGNSEVWNERTVAPDREIVSLFDYRTRYGTYRLDADLRRLHQQHPIIAVWDDHESANDSYADGASNHQGGGEGSWEERKDRSRQAYFEWMPIRDTGNRSIYRKVSYGNIADLIMLDTRLEGRDQQILDVTDPALYAADRTILGSTQKAWLRDQLMNSSARWKLVGSQVMFSEFNVGWSGPLVGQTYEFVESGFLDIWDGYPAERRQLTDFITGEAIDNVVLLTGDFHISLAFEVADPPNELSFREVDGLGRVPVYTPTAYDPETGVGAVAVEFGTPSISAANFDENAFLPLALSLQAQINRPLRPNDTLDLGNPNPHMKYADLIQHGYYLLDVSEQAVQADYYYSPILEPSTEESYGAGFTSAVGSHRLERTATAASPKARQDTPAPADPPGLTSTTREPSDLTVLSLSPNPTTGPINLNYALRAPGRVAVSLVDASGRYVRQLRQMQQGAGLYTLVANLDDLAAGTYFLRIVTPGGATLLPFVRR</sequence>
<evidence type="ECO:0000259" key="4">
    <source>
        <dbReference type="Pfam" id="PF16655"/>
    </source>
</evidence>
<name>A0A840EG91_9BACT</name>
<feature type="region of interest" description="Disordered" evidence="1">
    <location>
        <begin position="250"/>
        <end position="270"/>
    </location>
</feature>
<reference evidence="5 6" key="1">
    <citation type="submission" date="2020-08" db="EMBL/GenBank/DDBJ databases">
        <title>Genomic Encyclopedia of Type Strains, Phase IV (KMG-IV): sequencing the most valuable type-strain genomes for metagenomic binning, comparative biology and taxonomic classification.</title>
        <authorList>
            <person name="Goeker M."/>
        </authorList>
    </citation>
    <scope>NUCLEOTIDE SEQUENCE [LARGE SCALE GENOMIC DNA]</scope>
    <source>
        <strain evidence="5 6">DSM 105137</strain>
    </source>
</reference>
<dbReference type="PANTHER" id="PTHR43606:SF7">
    <property type="entry name" value="PHOSPHATASE, PUTATIVE (AFU_ORTHOLOGUE AFUA_6G08710)-RELATED"/>
    <property type="match status" value="1"/>
</dbReference>
<keyword evidence="5" id="KW-0378">Hydrolase</keyword>
<evidence type="ECO:0000313" key="6">
    <source>
        <dbReference type="Proteomes" id="UP000576209"/>
    </source>
</evidence>
<comment type="caution">
    <text evidence="5">The sequence shown here is derived from an EMBL/GenBank/DDBJ whole genome shotgun (WGS) entry which is preliminary data.</text>
</comment>
<feature type="domain" description="PhoD-like phosphatase metallophosphatase" evidence="3">
    <location>
        <begin position="150"/>
        <end position="534"/>
    </location>
</feature>
<dbReference type="AlphaFoldDB" id="A0A840EG91"/>
<evidence type="ECO:0000256" key="1">
    <source>
        <dbReference type="SAM" id="MobiDB-lite"/>
    </source>
</evidence>
<protein>
    <submittedName>
        <fullName evidence="5">Alkaline phosphatase D</fullName>
        <ecNumber evidence="5">3.1.3.1</ecNumber>
    </submittedName>
</protein>
<dbReference type="EC" id="3.1.3.1" evidence="5"/>
<dbReference type="InterPro" id="IPR026444">
    <property type="entry name" value="Secre_tail"/>
</dbReference>
<evidence type="ECO:0000259" key="3">
    <source>
        <dbReference type="Pfam" id="PF09423"/>
    </source>
</evidence>
<dbReference type="Pfam" id="PF09423">
    <property type="entry name" value="PhoD"/>
    <property type="match status" value="1"/>
</dbReference>
<dbReference type="InterPro" id="IPR032093">
    <property type="entry name" value="PhoD_N"/>
</dbReference>
<dbReference type="Gene3D" id="3.60.21.70">
    <property type="entry name" value="PhoD-like phosphatase"/>
    <property type="match status" value="1"/>
</dbReference>
<dbReference type="InterPro" id="IPR018946">
    <property type="entry name" value="PhoD-like_MPP"/>
</dbReference>
<dbReference type="InterPro" id="IPR038607">
    <property type="entry name" value="PhoD-like_sf"/>
</dbReference>
<dbReference type="CDD" id="cd07389">
    <property type="entry name" value="MPP_PhoD"/>
    <property type="match status" value="1"/>
</dbReference>
<feature type="signal peptide" evidence="2">
    <location>
        <begin position="1"/>
        <end position="21"/>
    </location>
</feature>
<dbReference type="SUPFAM" id="SSF56300">
    <property type="entry name" value="Metallo-dependent phosphatases"/>
    <property type="match status" value="1"/>
</dbReference>
<evidence type="ECO:0000313" key="5">
    <source>
        <dbReference type="EMBL" id="MBB4080829.1"/>
    </source>
</evidence>
<keyword evidence="6" id="KW-1185">Reference proteome</keyword>
<dbReference type="InterPro" id="IPR052900">
    <property type="entry name" value="Phospholipid_Metab_Enz"/>
</dbReference>
<dbReference type="PANTHER" id="PTHR43606">
    <property type="entry name" value="PHOSPHATASE, PUTATIVE (AFU_ORTHOLOGUE AFUA_6G08710)-RELATED"/>
    <property type="match status" value="1"/>
</dbReference>
<feature type="region of interest" description="Disordered" evidence="1">
    <location>
        <begin position="563"/>
        <end position="603"/>
    </location>
</feature>
<feature type="compositionally biased region" description="Polar residues" evidence="1">
    <location>
        <begin position="585"/>
        <end position="603"/>
    </location>
</feature>
<gene>
    <name evidence="5" type="ORF">GGR28_003468</name>
</gene>
<dbReference type="Pfam" id="PF16655">
    <property type="entry name" value="PhoD_N"/>
    <property type="match status" value="1"/>
</dbReference>
<evidence type="ECO:0000256" key="2">
    <source>
        <dbReference type="SAM" id="SignalP"/>
    </source>
</evidence>